<keyword evidence="2" id="KW-0472">Membrane</keyword>
<proteinExistence type="predicted"/>
<organism evidence="3 4">
    <name type="scientific">Caenorhabditis angaria</name>
    <dbReference type="NCBI Taxonomy" id="860376"/>
    <lineage>
        <taxon>Eukaryota</taxon>
        <taxon>Metazoa</taxon>
        <taxon>Ecdysozoa</taxon>
        <taxon>Nematoda</taxon>
        <taxon>Chromadorea</taxon>
        <taxon>Rhabditida</taxon>
        <taxon>Rhabditina</taxon>
        <taxon>Rhabditomorpha</taxon>
        <taxon>Rhabditoidea</taxon>
        <taxon>Rhabditidae</taxon>
        <taxon>Peloderinae</taxon>
        <taxon>Caenorhabditis</taxon>
    </lineage>
</organism>
<dbReference type="Proteomes" id="UP001152747">
    <property type="component" value="Unassembled WGS sequence"/>
</dbReference>
<gene>
    <name evidence="3" type="ORF">CAMP_LOCUS14806</name>
</gene>
<reference evidence="3" key="1">
    <citation type="submission" date="2022-11" db="EMBL/GenBank/DDBJ databases">
        <authorList>
            <person name="Kikuchi T."/>
        </authorList>
    </citation>
    <scope>NUCLEOTIDE SEQUENCE</scope>
    <source>
        <strain evidence="3">PS1010</strain>
    </source>
</reference>
<feature type="compositionally biased region" description="Polar residues" evidence="1">
    <location>
        <begin position="164"/>
        <end position="173"/>
    </location>
</feature>
<feature type="transmembrane region" description="Helical" evidence="2">
    <location>
        <begin position="71"/>
        <end position="96"/>
    </location>
</feature>
<keyword evidence="2" id="KW-0812">Transmembrane</keyword>
<evidence type="ECO:0000256" key="1">
    <source>
        <dbReference type="SAM" id="MobiDB-lite"/>
    </source>
</evidence>
<name>A0A9P1N715_9PELO</name>
<dbReference type="AlphaFoldDB" id="A0A9P1N715"/>
<evidence type="ECO:0000313" key="4">
    <source>
        <dbReference type="Proteomes" id="UP001152747"/>
    </source>
</evidence>
<comment type="caution">
    <text evidence="3">The sequence shown here is derived from an EMBL/GenBank/DDBJ whole genome shotgun (WGS) entry which is preliminary data.</text>
</comment>
<accession>A0A9P1N715</accession>
<evidence type="ECO:0000313" key="3">
    <source>
        <dbReference type="EMBL" id="CAI5452169.1"/>
    </source>
</evidence>
<dbReference type="EMBL" id="CANHGI010000005">
    <property type="protein sequence ID" value="CAI5452169.1"/>
    <property type="molecule type" value="Genomic_DNA"/>
</dbReference>
<keyword evidence="2" id="KW-1133">Transmembrane helix</keyword>
<sequence length="181" mass="21582">MGIDEEIQNIYYSIYNINITLANLDQGLAKALYTMDNGLDIFDYHVNETVKNVNDIQNNIIAQVDSFPNQWLYLTILLFVILSLLALNAFLIYYIIRYVLNRQQRFDDYRMWYLKNIMRKKMIDSDDDSIEIEEQRRETPPPDYEELESIYEEYEDQTPILESYSPSRKNSTKPVEYSTLI</sequence>
<keyword evidence="4" id="KW-1185">Reference proteome</keyword>
<protein>
    <submittedName>
        <fullName evidence="3">Uncharacterized protein</fullName>
    </submittedName>
</protein>
<feature type="region of interest" description="Disordered" evidence="1">
    <location>
        <begin position="162"/>
        <end position="181"/>
    </location>
</feature>
<evidence type="ECO:0000256" key="2">
    <source>
        <dbReference type="SAM" id="Phobius"/>
    </source>
</evidence>
<dbReference type="OrthoDB" id="5795195at2759"/>